<dbReference type="Gene3D" id="3.40.50.2000">
    <property type="entry name" value="Glycogen Phosphorylase B"/>
    <property type="match status" value="2"/>
</dbReference>
<evidence type="ECO:0000313" key="2">
    <source>
        <dbReference type="EMBL" id="MPM65869.1"/>
    </source>
</evidence>
<sequence>MVDLLDAEKEKLKEKLHIHKEDKVIVYVGRIGEEKNIEEVIDNFAELVKVDQKVKLVIVGGGPYLEILRKVALEDKVDDKIIFTGMVGPTDIYKYYKVGDVFVTASTSETQGLTYIEALSCGVPVLCKYDQCIDNVIINDHNGFAYNTKDEFVEEALRILNDAAYRNKLSQNAISKAKEFSKEVFGNKICKQYEMVQVLKVPLTK</sequence>
<accession>A0A645BK63</accession>
<dbReference type="EMBL" id="VSSQ01020760">
    <property type="protein sequence ID" value="MPM65869.1"/>
    <property type="molecule type" value="Genomic_DNA"/>
</dbReference>
<organism evidence="2">
    <name type="scientific">bioreactor metagenome</name>
    <dbReference type="NCBI Taxonomy" id="1076179"/>
    <lineage>
        <taxon>unclassified sequences</taxon>
        <taxon>metagenomes</taxon>
        <taxon>ecological metagenomes</taxon>
    </lineage>
</organism>
<dbReference type="SUPFAM" id="SSF53756">
    <property type="entry name" value="UDP-Glycosyltransferase/glycogen phosphorylase"/>
    <property type="match status" value="1"/>
</dbReference>
<dbReference type="PANTHER" id="PTHR45947:SF3">
    <property type="entry name" value="SULFOQUINOVOSYL TRANSFERASE SQD2"/>
    <property type="match status" value="1"/>
</dbReference>
<protein>
    <submittedName>
        <fullName evidence="2">Alpha-monoglucosyldiacylglycerol synthase</fullName>
        <ecNumber evidence="2">2.4.1.337</ecNumber>
    </submittedName>
</protein>
<evidence type="ECO:0000259" key="1">
    <source>
        <dbReference type="Pfam" id="PF00534"/>
    </source>
</evidence>
<keyword evidence="2" id="KW-0328">Glycosyltransferase</keyword>
<dbReference type="AlphaFoldDB" id="A0A645BK63"/>
<dbReference type="EC" id="2.4.1.337" evidence="2"/>
<keyword evidence="2" id="KW-0808">Transferase</keyword>
<proteinExistence type="predicted"/>
<dbReference type="Pfam" id="PF00534">
    <property type="entry name" value="Glycos_transf_1"/>
    <property type="match status" value="1"/>
</dbReference>
<name>A0A645BK63_9ZZZZ</name>
<dbReference type="InterPro" id="IPR001296">
    <property type="entry name" value="Glyco_trans_1"/>
</dbReference>
<dbReference type="PANTHER" id="PTHR45947">
    <property type="entry name" value="SULFOQUINOVOSYL TRANSFERASE SQD2"/>
    <property type="match status" value="1"/>
</dbReference>
<feature type="domain" description="Glycosyl transferase family 1" evidence="1">
    <location>
        <begin position="9"/>
        <end position="174"/>
    </location>
</feature>
<dbReference type="InterPro" id="IPR050194">
    <property type="entry name" value="Glycosyltransferase_grp1"/>
</dbReference>
<dbReference type="GO" id="GO:0047228">
    <property type="term" value="F:1,2-diacylglycerol 3-glucosyltransferase activity"/>
    <property type="evidence" value="ECO:0007669"/>
    <property type="project" value="UniProtKB-EC"/>
</dbReference>
<reference evidence="2" key="1">
    <citation type="submission" date="2019-08" db="EMBL/GenBank/DDBJ databases">
        <authorList>
            <person name="Kucharzyk K."/>
            <person name="Murdoch R.W."/>
            <person name="Higgins S."/>
            <person name="Loffler F."/>
        </authorList>
    </citation>
    <scope>NUCLEOTIDE SEQUENCE</scope>
</reference>
<comment type="caution">
    <text evidence="2">The sequence shown here is derived from an EMBL/GenBank/DDBJ whole genome shotgun (WGS) entry which is preliminary data.</text>
</comment>
<gene>
    <name evidence="2" type="ORF">SDC9_112773</name>
</gene>